<dbReference type="EnsemblMetazoa" id="G8567.2">
    <property type="protein sequence ID" value="G8567.2:cds"/>
    <property type="gene ID" value="G8567"/>
</dbReference>
<reference evidence="4" key="1">
    <citation type="submission" date="2022-08" db="UniProtKB">
        <authorList>
            <consortium name="EnsemblMetazoa"/>
        </authorList>
    </citation>
    <scope>IDENTIFICATION</scope>
    <source>
        <strain evidence="4">05x7-T-G4-1.051#20</strain>
    </source>
</reference>
<protein>
    <recommendedName>
        <fullName evidence="3">BPTI/Kunitz inhibitor domain-containing protein</fullName>
    </recommendedName>
</protein>
<dbReference type="Pfam" id="PF00014">
    <property type="entry name" value="Kunitz_BPTI"/>
    <property type="match status" value="1"/>
</dbReference>
<dbReference type="CDD" id="cd00109">
    <property type="entry name" value="Kunitz-type"/>
    <property type="match status" value="1"/>
</dbReference>
<feature type="chain" id="PRO_5042432262" description="BPTI/Kunitz inhibitor domain-containing protein" evidence="2">
    <location>
        <begin position="19"/>
        <end position="151"/>
    </location>
</feature>
<evidence type="ECO:0000256" key="2">
    <source>
        <dbReference type="SAM" id="SignalP"/>
    </source>
</evidence>
<dbReference type="PROSITE" id="PS00280">
    <property type="entry name" value="BPTI_KUNITZ_1"/>
    <property type="match status" value="1"/>
</dbReference>
<dbReference type="PROSITE" id="PS50279">
    <property type="entry name" value="BPTI_KUNITZ_2"/>
    <property type="match status" value="1"/>
</dbReference>
<dbReference type="SUPFAM" id="SSF57362">
    <property type="entry name" value="BPTI-like"/>
    <property type="match status" value="1"/>
</dbReference>
<evidence type="ECO:0000259" key="3">
    <source>
        <dbReference type="PROSITE" id="PS50279"/>
    </source>
</evidence>
<dbReference type="EnsemblMetazoa" id="G8567.1">
    <property type="protein sequence ID" value="G8567.1:cds"/>
    <property type="gene ID" value="G8567"/>
</dbReference>
<dbReference type="FunFam" id="4.10.410.10:FF:000020">
    <property type="entry name" value="Collagen, type VI, alpha 3"/>
    <property type="match status" value="1"/>
</dbReference>
<accession>A0A8W8NVM4</accession>
<dbReference type="GO" id="GO:0004867">
    <property type="term" value="F:serine-type endopeptidase inhibitor activity"/>
    <property type="evidence" value="ECO:0007669"/>
    <property type="project" value="InterPro"/>
</dbReference>
<sequence length="151" mass="16535">MSLMVLSFVLVAVTSVEAYWFPRITPTPSLTLTPSFATPAPLWNAPCGFSPEPGPCKAFKPMYYFDVISNTCKTFNYGGCGGNANKYETENLCKYVCTKHSCLKIGCIKKACTTQICPNHPGAICFPVCECFSVWILDEKEVSDTCNNNSG</sequence>
<feature type="signal peptide" evidence="2">
    <location>
        <begin position="1"/>
        <end position="18"/>
    </location>
</feature>
<dbReference type="OrthoDB" id="4473401at2759"/>
<dbReference type="PANTHER" id="PTHR10083">
    <property type="entry name" value="KUNITZ-TYPE PROTEASE INHIBITOR-RELATED"/>
    <property type="match status" value="1"/>
</dbReference>
<evidence type="ECO:0000256" key="1">
    <source>
        <dbReference type="ARBA" id="ARBA00023157"/>
    </source>
</evidence>
<dbReference type="InterPro" id="IPR050098">
    <property type="entry name" value="TFPI/VKTCI-like"/>
</dbReference>
<dbReference type="Gene3D" id="4.10.410.10">
    <property type="entry name" value="Pancreatic trypsin inhibitor Kunitz domain"/>
    <property type="match status" value="1"/>
</dbReference>
<evidence type="ECO:0000313" key="5">
    <source>
        <dbReference type="Proteomes" id="UP000005408"/>
    </source>
</evidence>
<name>A0A8W8NVM4_MAGGI</name>
<dbReference type="SMART" id="SM00131">
    <property type="entry name" value="KU"/>
    <property type="match status" value="1"/>
</dbReference>
<feature type="domain" description="BPTI/Kunitz inhibitor" evidence="3">
    <location>
        <begin position="47"/>
        <end position="97"/>
    </location>
</feature>
<proteinExistence type="predicted"/>
<keyword evidence="2" id="KW-0732">Signal</keyword>
<keyword evidence="5" id="KW-1185">Reference proteome</keyword>
<keyword evidence="1" id="KW-1015">Disulfide bond</keyword>
<dbReference type="InterPro" id="IPR020901">
    <property type="entry name" value="Prtase_inh_Kunz-CS"/>
</dbReference>
<organism evidence="4 5">
    <name type="scientific">Magallana gigas</name>
    <name type="common">Pacific oyster</name>
    <name type="synonym">Crassostrea gigas</name>
    <dbReference type="NCBI Taxonomy" id="29159"/>
    <lineage>
        <taxon>Eukaryota</taxon>
        <taxon>Metazoa</taxon>
        <taxon>Spiralia</taxon>
        <taxon>Lophotrochozoa</taxon>
        <taxon>Mollusca</taxon>
        <taxon>Bivalvia</taxon>
        <taxon>Autobranchia</taxon>
        <taxon>Pteriomorphia</taxon>
        <taxon>Ostreida</taxon>
        <taxon>Ostreoidea</taxon>
        <taxon>Ostreidae</taxon>
        <taxon>Magallana</taxon>
    </lineage>
</organism>
<dbReference type="InterPro" id="IPR036880">
    <property type="entry name" value="Kunitz_BPTI_sf"/>
</dbReference>
<evidence type="ECO:0000313" key="4">
    <source>
        <dbReference type="EnsemblMetazoa" id="G8567.1:cds"/>
    </source>
</evidence>
<dbReference type="PRINTS" id="PR00759">
    <property type="entry name" value="BASICPTASE"/>
</dbReference>
<dbReference type="AlphaFoldDB" id="A0A8W8NVM4"/>
<dbReference type="InterPro" id="IPR002223">
    <property type="entry name" value="Kunitz_BPTI"/>
</dbReference>
<dbReference type="Proteomes" id="UP000005408">
    <property type="component" value="Unassembled WGS sequence"/>
</dbReference>